<dbReference type="InterPro" id="IPR010998">
    <property type="entry name" value="Integrase_recombinase_N"/>
</dbReference>
<protein>
    <submittedName>
        <fullName evidence="8">Integrase arm-type DNA-binding domain-containing protein</fullName>
    </submittedName>
</protein>
<reference evidence="8" key="1">
    <citation type="submission" date="2021-06" db="EMBL/GenBank/DDBJ databases">
        <title>Bradyrhizobium sp. S2-11-2 Genome sequencing.</title>
        <authorList>
            <person name="Jin L."/>
        </authorList>
    </citation>
    <scope>NUCLEOTIDE SEQUENCE</scope>
    <source>
        <strain evidence="8">S2-11-2</strain>
    </source>
</reference>
<evidence type="ECO:0000259" key="6">
    <source>
        <dbReference type="PROSITE" id="PS51898"/>
    </source>
</evidence>
<evidence type="ECO:0000256" key="1">
    <source>
        <dbReference type="ARBA" id="ARBA00008857"/>
    </source>
</evidence>
<dbReference type="SUPFAM" id="SSF56349">
    <property type="entry name" value="DNA breaking-rejoining enzymes"/>
    <property type="match status" value="1"/>
</dbReference>
<evidence type="ECO:0000256" key="2">
    <source>
        <dbReference type="ARBA" id="ARBA00022908"/>
    </source>
</evidence>
<dbReference type="Pfam" id="PF13356">
    <property type="entry name" value="Arm-DNA-bind_3"/>
    <property type="match status" value="1"/>
</dbReference>
<evidence type="ECO:0000259" key="7">
    <source>
        <dbReference type="PROSITE" id="PS51900"/>
    </source>
</evidence>
<dbReference type="PROSITE" id="PS51898">
    <property type="entry name" value="TYR_RECOMBINASE"/>
    <property type="match status" value="1"/>
</dbReference>
<accession>A0A975NJ58</accession>
<keyword evidence="2" id="KW-0229">DNA integration</keyword>
<dbReference type="InterPro" id="IPR038488">
    <property type="entry name" value="Integrase_DNA-bd_sf"/>
</dbReference>
<dbReference type="CDD" id="cd00801">
    <property type="entry name" value="INT_P4_C"/>
    <property type="match status" value="1"/>
</dbReference>
<dbReference type="PANTHER" id="PTHR30629">
    <property type="entry name" value="PROPHAGE INTEGRASE"/>
    <property type="match status" value="1"/>
</dbReference>
<dbReference type="InterPro" id="IPR013762">
    <property type="entry name" value="Integrase-like_cat_sf"/>
</dbReference>
<dbReference type="GO" id="GO:0015074">
    <property type="term" value="P:DNA integration"/>
    <property type="evidence" value="ECO:0007669"/>
    <property type="project" value="UniProtKB-KW"/>
</dbReference>
<proteinExistence type="inferred from homology"/>
<dbReference type="AlphaFoldDB" id="A0A975NJ58"/>
<dbReference type="InterPro" id="IPR002104">
    <property type="entry name" value="Integrase_catalytic"/>
</dbReference>
<dbReference type="Pfam" id="PF00589">
    <property type="entry name" value="Phage_integrase"/>
    <property type="match status" value="1"/>
</dbReference>
<evidence type="ECO:0000313" key="8">
    <source>
        <dbReference type="EMBL" id="QWG16133.1"/>
    </source>
</evidence>
<evidence type="ECO:0000256" key="4">
    <source>
        <dbReference type="ARBA" id="ARBA00023172"/>
    </source>
</evidence>
<dbReference type="KEGG" id="bsei:KMZ68_13875"/>
<dbReference type="RefSeq" id="WP_215611871.1">
    <property type="nucleotide sequence ID" value="NZ_CP076135.1"/>
</dbReference>
<dbReference type="GO" id="GO:0006310">
    <property type="term" value="P:DNA recombination"/>
    <property type="evidence" value="ECO:0007669"/>
    <property type="project" value="UniProtKB-KW"/>
</dbReference>
<name>A0A975NJ58_9BRAD</name>
<gene>
    <name evidence="8" type="ORF">KMZ68_13875</name>
</gene>
<dbReference type="Gene3D" id="1.10.443.10">
    <property type="entry name" value="Intergrase catalytic core"/>
    <property type="match status" value="1"/>
</dbReference>
<dbReference type="InterPro" id="IPR011010">
    <property type="entry name" value="DNA_brk_join_enz"/>
</dbReference>
<organism evidence="8 9">
    <name type="scientific">Bradyrhizobium sediminis</name>
    <dbReference type="NCBI Taxonomy" id="2840469"/>
    <lineage>
        <taxon>Bacteria</taxon>
        <taxon>Pseudomonadati</taxon>
        <taxon>Pseudomonadota</taxon>
        <taxon>Alphaproteobacteria</taxon>
        <taxon>Hyphomicrobiales</taxon>
        <taxon>Nitrobacteraceae</taxon>
        <taxon>Bradyrhizobium</taxon>
    </lineage>
</organism>
<dbReference type="Gene3D" id="1.10.150.130">
    <property type="match status" value="1"/>
</dbReference>
<evidence type="ECO:0000313" key="9">
    <source>
        <dbReference type="Proteomes" id="UP000680805"/>
    </source>
</evidence>
<dbReference type="InterPro" id="IPR053876">
    <property type="entry name" value="Phage_int_M"/>
</dbReference>
<sequence>MARPNNKLSVKFTEKDDLKPGLYGDGGGLYLQVSDFKTKAWVFRYMMAGRARKMGLGDFDLVSLKDARKKRDAAYGLVVDGIDPIEERKARKAEQAVETAKAVTFKECAERYIKAHKAGWKSDKHAGQWEATLKTYAYPVVGNLPVAAIDVGLVLKVIEPIWTTKTETASRVRGRIETVLSWARARGYRKGENPATWRGHLDQLLPARSQVAPVDHHAALPYSALPAFMAKLRANASISARALEFTILTAARTGDTIGGKWPEIDKAEKLWTVPKERVKGKKGARKRDHVVPLSKQAMALLEDLPTEGDYLFPGGKKDAGLSNAAMSELLKGMGYAPDVATVHGFRSTFKDWCMEQTAYGDELSEMALAHTIKDKVKAAYHRGDMLEKRRRLMADWASYCDRPPIVAGQNVTAIREARA</sequence>
<dbReference type="PROSITE" id="PS51900">
    <property type="entry name" value="CB"/>
    <property type="match status" value="1"/>
</dbReference>
<dbReference type="InterPro" id="IPR025166">
    <property type="entry name" value="Integrase_DNA_bind_dom"/>
</dbReference>
<dbReference type="Pfam" id="PF22022">
    <property type="entry name" value="Phage_int_M"/>
    <property type="match status" value="1"/>
</dbReference>
<dbReference type="Gene3D" id="3.30.160.390">
    <property type="entry name" value="Integrase, DNA-binding domain"/>
    <property type="match status" value="1"/>
</dbReference>
<keyword evidence="4" id="KW-0233">DNA recombination</keyword>
<dbReference type="PANTHER" id="PTHR30629:SF2">
    <property type="entry name" value="PROPHAGE INTEGRASE INTS-RELATED"/>
    <property type="match status" value="1"/>
</dbReference>
<dbReference type="InterPro" id="IPR050808">
    <property type="entry name" value="Phage_Integrase"/>
</dbReference>
<dbReference type="GO" id="GO:0003677">
    <property type="term" value="F:DNA binding"/>
    <property type="evidence" value="ECO:0007669"/>
    <property type="project" value="UniProtKB-UniRule"/>
</dbReference>
<dbReference type="EMBL" id="CP076135">
    <property type="protein sequence ID" value="QWG16133.1"/>
    <property type="molecule type" value="Genomic_DNA"/>
</dbReference>
<evidence type="ECO:0000256" key="5">
    <source>
        <dbReference type="PROSITE-ProRule" id="PRU01248"/>
    </source>
</evidence>
<evidence type="ECO:0000256" key="3">
    <source>
        <dbReference type="ARBA" id="ARBA00023125"/>
    </source>
</evidence>
<dbReference type="InterPro" id="IPR044068">
    <property type="entry name" value="CB"/>
</dbReference>
<comment type="similarity">
    <text evidence="1">Belongs to the 'phage' integrase family.</text>
</comment>
<feature type="domain" description="Core-binding (CB)" evidence="7">
    <location>
        <begin position="103"/>
        <end position="184"/>
    </location>
</feature>
<feature type="domain" description="Tyr recombinase" evidence="6">
    <location>
        <begin position="215"/>
        <end position="393"/>
    </location>
</feature>
<dbReference type="Proteomes" id="UP000680805">
    <property type="component" value="Chromosome"/>
</dbReference>
<keyword evidence="3 5" id="KW-0238">DNA-binding</keyword>